<dbReference type="PRINTS" id="PR01590">
    <property type="entry name" value="HTHFIS"/>
</dbReference>
<dbReference type="Pfam" id="PF00072">
    <property type="entry name" value="Response_reg"/>
    <property type="match status" value="1"/>
</dbReference>
<dbReference type="GO" id="GO:0043565">
    <property type="term" value="F:sequence-specific DNA binding"/>
    <property type="evidence" value="ECO:0007669"/>
    <property type="project" value="InterPro"/>
</dbReference>
<gene>
    <name evidence="8" type="ORF">KJ970_07350</name>
</gene>
<dbReference type="EMBL" id="JAHJDP010000035">
    <property type="protein sequence ID" value="MBU2690729.1"/>
    <property type="molecule type" value="Genomic_DNA"/>
</dbReference>
<evidence type="ECO:0000256" key="2">
    <source>
        <dbReference type="ARBA" id="ARBA00022840"/>
    </source>
</evidence>
<dbReference type="InterPro" id="IPR003593">
    <property type="entry name" value="AAA+_ATPase"/>
</dbReference>
<proteinExistence type="predicted"/>
<keyword evidence="4" id="KW-0804">Transcription</keyword>
<evidence type="ECO:0000256" key="3">
    <source>
        <dbReference type="ARBA" id="ARBA00023015"/>
    </source>
</evidence>
<dbReference type="PROSITE" id="PS50045">
    <property type="entry name" value="SIGMA54_INTERACT_4"/>
    <property type="match status" value="1"/>
</dbReference>
<keyword evidence="3" id="KW-0805">Transcription regulation</keyword>
<dbReference type="SUPFAM" id="SSF46689">
    <property type="entry name" value="Homeodomain-like"/>
    <property type="match status" value="1"/>
</dbReference>
<dbReference type="GO" id="GO:0005524">
    <property type="term" value="F:ATP binding"/>
    <property type="evidence" value="ECO:0007669"/>
    <property type="project" value="UniProtKB-KW"/>
</dbReference>
<dbReference type="GO" id="GO:0006355">
    <property type="term" value="P:regulation of DNA-templated transcription"/>
    <property type="evidence" value="ECO:0007669"/>
    <property type="project" value="InterPro"/>
</dbReference>
<dbReference type="InterPro" id="IPR002078">
    <property type="entry name" value="Sigma_54_int"/>
</dbReference>
<evidence type="ECO:0000256" key="1">
    <source>
        <dbReference type="ARBA" id="ARBA00022741"/>
    </source>
</evidence>
<dbReference type="PROSITE" id="PS50110">
    <property type="entry name" value="RESPONSE_REGULATORY"/>
    <property type="match status" value="1"/>
</dbReference>
<evidence type="ECO:0000256" key="4">
    <source>
        <dbReference type="ARBA" id="ARBA00023163"/>
    </source>
</evidence>
<dbReference type="SMART" id="SM00448">
    <property type="entry name" value="REC"/>
    <property type="match status" value="1"/>
</dbReference>
<dbReference type="InterPro" id="IPR011006">
    <property type="entry name" value="CheY-like_superfamily"/>
</dbReference>
<dbReference type="InterPro" id="IPR058031">
    <property type="entry name" value="AAA_lid_NorR"/>
</dbReference>
<dbReference type="Gene3D" id="1.10.10.60">
    <property type="entry name" value="Homeodomain-like"/>
    <property type="match status" value="1"/>
</dbReference>
<comment type="caution">
    <text evidence="5">Lacks conserved residue(s) required for the propagation of feature annotation.</text>
</comment>
<evidence type="ECO:0000313" key="9">
    <source>
        <dbReference type="Proteomes" id="UP000777784"/>
    </source>
</evidence>
<dbReference type="GO" id="GO:0000160">
    <property type="term" value="P:phosphorelay signal transduction system"/>
    <property type="evidence" value="ECO:0007669"/>
    <property type="project" value="InterPro"/>
</dbReference>
<evidence type="ECO:0000259" key="7">
    <source>
        <dbReference type="PROSITE" id="PS50110"/>
    </source>
</evidence>
<reference evidence="8" key="1">
    <citation type="submission" date="2021-05" db="EMBL/GenBank/DDBJ databases">
        <title>Energy efficiency and biological interactions define the core microbiome of deep oligotrophic groundwater.</title>
        <authorList>
            <person name="Mehrshad M."/>
            <person name="Lopez-Fernandez M."/>
            <person name="Bell E."/>
            <person name="Bernier-Latmani R."/>
            <person name="Bertilsson S."/>
            <person name="Dopson M."/>
        </authorList>
    </citation>
    <scope>NUCLEOTIDE SEQUENCE</scope>
    <source>
        <strain evidence="8">Modern_marine.mb.64</strain>
    </source>
</reference>
<accession>A0A948W5R9</accession>
<dbReference type="SUPFAM" id="SSF52172">
    <property type="entry name" value="CheY-like"/>
    <property type="match status" value="1"/>
</dbReference>
<dbReference type="Gene3D" id="3.40.50.300">
    <property type="entry name" value="P-loop containing nucleotide triphosphate hydrolases"/>
    <property type="match status" value="1"/>
</dbReference>
<feature type="domain" description="Sigma-54 factor interaction" evidence="6">
    <location>
        <begin position="154"/>
        <end position="383"/>
    </location>
</feature>
<comment type="caution">
    <text evidence="8">The sequence shown here is derived from an EMBL/GenBank/DDBJ whole genome shotgun (WGS) entry which is preliminary data.</text>
</comment>
<protein>
    <submittedName>
        <fullName evidence="8">Sigma-54 dependent transcriptional regulator</fullName>
    </submittedName>
</protein>
<sequence>MALQDTTHHQTQIPQLLLLIEKEAEGSRIKAFLEREAFHVFFVSTNETAYNVIDKAQLDILITQIDGHHIDGMKLLELARQHNPEICIILLAEAQEVGKATRAMAEGVYDFQIRPFNLEKMAAVIRKGIDYQHLQAENVELTRRLDRKYGFHNILGDSASMSKVFKKIRQVAPGSETILLIGEDGTGKDLIASSIHHNSPHRSAPFIKLSCEALAENLMEAELFGEFSRNAPGLGRTGKGCLELVAGGTLFLDEVTNLSLAIQKRLLDILERGEYKIPGRAKPQPVKFRTIATSSEDLRIRVDGGLFLEKLYQRLSRVQIDLPPLRRRRTDIPLLVRHFLEEANRALNTSVQEFTRPSMDRLTQYDWPGNIRELKSMIRQLVEAKRSGKIELYALPVRVRTALPPGSDLHLRVGMSLTEIERAVMRETLVRCNWNRRQTARMLGIGLRTLYRKIKEYDIRSPIEELPGPPHVPE</sequence>
<dbReference type="SMART" id="SM00382">
    <property type="entry name" value="AAA"/>
    <property type="match status" value="1"/>
</dbReference>
<dbReference type="Proteomes" id="UP000777784">
    <property type="component" value="Unassembled WGS sequence"/>
</dbReference>
<keyword evidence="1" id="KW-0547">Nucleotide-binding</keyword>
<organism evidence="8 9">
    <name type="scientific">Eiseniibacteriota bacterium</name>
    <dbReference type="NCBI Taxonomy" id="2212470"/>
    <lineage>
        <taxon>Bacteria</taxon>
        <taxon>Candidatus Eiseniibacteriota</taxon>
    </lineage>
</organism>
<dbReference type="SUPFAM" id="SSF52540">
    <property type="entry name" value="P-loop containing nucleoside triphosphate hydrolases"/>
    <property type="match status" value="1"/>
</dbReference>
<dbReference type="InterPro" id="IPR027417">
    <property type="entry name" value="P-loop_NTPase"/>
</dbReference>
<evidence type="ECO:0000313" key="8">
    <source>
        <dbReference type="EMBL" id="MBU2690729.1"/>
    </source>
</evidence>
<dbReference type="Gene3D" id="1.10.8.60">
    <property type="match status" value="1"/>
</dbReference>
<dbReference type="PANTHER" id="PTHR32071">
    <property type="entry name" value="TRANSCRIPTIONAL REGULATORY PROTEIN"/>
    <property type="match status" value="1"/>
</dbReference>
<dbReference type="Pfam" id="PF00158">
    <property type="entry name" value="Sigma54_activat"/>
    <property type="match status" value="1"/>
</dbReference>
<dbReference type="AlphaFoldDB" id="A0A948W5R9"/>
<keyword evidence="2" id="KW-0067">ATP-binding</keyword>
<dbReference type="PANTHER" id="PTHR32071:SF57">
    <property type="entry name" value="C4-DICARBOXYLATE TRANSPORT TRANSCRIPTIONAL REGULATORY PROTEIN DCTD"/>
    <property type="match status" value="1"/>
</dbReference>
<dbReference type="Pfam" id="PF25601">
    <property type="entry name" value="AAA_lid_14"/>
    <property type="match status" value="1"/>
</dbReference>
<dbReference type="Pfam" id="PF02954">
    <property type="entry name" value="HTH_8"/>
    <property type="match status" value="1"/>
</dbReference>
<dbReference type="CDD" id="cd00009">
    <property type="entry name" value="AAA"/>
    <property type="match status" value="1"/>
</dbReference>
<evidence type="ECO:0000259" key="6">
    <source>
        <dbReference type="PROSITE" id="PS50045"/>
    </source>
</evidence>
<dbReference type="InterPro" id="IPR002197">
    <property type="entry name" value="HTH_Fis"/>
</dbReference>
<dbReference type="InterPro" id="IPR009057">
    <property type="entry name" value="Homeodomain-like_sf"/>
</dbReference>
<evidence type="ECO:0000256" key="5">
    <source>
        <dbReference type="PROSITE-ProRule" id="PRU00169"/>
    </source>
</evidence>
<feature type="domain" description="Response regulatory" evidence="7">
    <location>
        <begin position="15"/>
        <end position="129"/>
    </location>
</feature>
<dbReference type="Gene3D" id="3.40.50.2300">
    <property type="match status" value="1"/>
</dbReference>
<dbReference type="InterPro" id="IPR001789">
    <property type="entry name" value="Sig_transdc_resp-reg_receiver"/>
</dbReference>
<name>A0A948W5R9_UNCEI</name>